<evidence type="ECO:0008006" key="10">
    <source>
        <dbReference type="Google" id="ProtNLM"/>
    </source>
</evidence>
<evidence type="ECO:0000313" key="8">
    <source>
        <dbReference type="EMBL" id="OIO18605.1"/>
    </source>
</evidence>
<evidence type="ECO:0000256" key="5">
    <source>
        <dbReference type="PROSITE-ProRule" id="PRU01248"/>
    </source>
</evidence>
<comment type="caution">
    <text evidence="8">The sequence shown here is derived from an EMBL/GenBank/DDBJ whole genome shotgun (WGS) entry which is preliminary data.</text>
</comment>
<dbReference type="PROSITE" id="PS51898">
    <property type="entry name" value="TYR_RECOMBINASE"/>
    <property type="match status" value="1"/>
</dbReference>
<dbReference type="GO" id="GO:0006310">
    <property type="term" value="P:DNA recombination"/>
    <property type="evidence" value="ECO:0007669"/>
    <property type="project" value="UniProtKB-KW"/>
</dbReference>
<feature type="domain" description="Tyr recombinase" evidence="6">
    <location>
        <begin position="104"/>
        <end position="276"/>
    </location>
</feature>
<dbReference type="InterPro" id="IPR013762">
    <property type="entry name" value="Integrase-like_cat_sf"/>
</dbReference>
<keyword evidence="2" id="KW-0229">DNA integration</keyword>
<dbReference type="GO" id="GO:0015074">
    <property type="term" value="P:DNA integration"/>
    <property type="evidence" value="ECO:0007669"/>
    <property type="project" value="UniProtKB-KW"/>
</dbReference>
<accession>A0A1J4U750</accession>
<evidence type="ECO:0000256" key="4">
    <source>
        <dbReference type="ARBA" id="ARBA00023172"/>
    </source>
</evidence>
<sequence>MKTNYKYPSWDPIVKFKQEMKLRNFSSKTIKSYLYYTQECLRFARVGASEVNTKIVRDYLEFLADSGKSASTLNVAYSALDLYFGKILHRNFFVNIPRAKKTKKLPVVLSKQEINKMLEVTQNKKHHFIISLFYGTGLRLEELQNIKMRDIDLDRGMLRVFQGKGKKDRMAIIPKKLIEILVIQIKLKIPSDYLFTSNRVKKMDTRSIQKIVTNSALKAGIAKSVSPHTLRHSFATHLLENGTDIRYIQELLGHAKLETTQIYTHVASKNLAMIVSPLDL</sequence>
<proteinExistence type="inferred from homology"/>
<dbReference type="InterPro" id="IPR010998">
    <property type="entry name" value="Integrase_recombinase_N"/>
</dbReference>
<dbReference type="Gene3D" id="1.10.443.10">
    <property type="entry name" value="Intergrase catalytic core"/>
    <property type="match status" value="1"/>
</dbReference>
<gene>
    <name evidence="8" type="ORF">AUJ23_03260</name>
</gene>
<dbReference type="InterPro" id="IPR050090">
    <property type="entry name" value="Tyrosine_recombinase_XerCD"/>
</dbReference>
<dbReference type="SUPFAM" id="SSF56349">
    <property type="entry name" value="DNA breaking-rejoining enzymes"/>
    <property type="match status" value="1"/>
</dbReference>
<evidence type="ECO:0000256" key="3">
    <source>
        <dbReference type="ARBA" id="ARBA00023125"/>
    </source>
</evidence>
<dbReference type="InterPro" id="IPR044068">
    <property type="entry name" value="CB"/>
</dbReference>
<evidence type="ECO:0000259" key="6">
    <source>
        <dbReference type="PROSITE" id="PS51898"/>
    </source>
</evidence>
<evidence type="ECO:0000256" key="2">
    <source>
        <dbReference type="ARBA" id="ARBA00022908"/>
    </source>
</evidence>
<dbReference type="PROSITE" id="PS51900">
    <property type="entry name" value="CB"/>
    <property type="match status" value="1"/>
</dbReference>
<name>A0A1J4U750_9BACT</name>
<organism evidence="8 9">
    <name type="scientific">Candidatus Magasanikbacteria bacterium CG1_02_32_51</name>
    <dbReference type="NCBI Taxonomy" id="1805238"/>
    <lineage>
        <taxon>Bacteria</taxon>
        <taxon>Candidatus Magasanikiibacteriota</taxon>
    </lineage>
</organism>
<feature type="domain" description="Core-binding (CB)" evidence="7">
    <location>
        <begin position="7"/>
        <end position="88"/>
    </location>
</feature>
<dbReference type="Gene3D" id="1.10.150.130">
    <property type="match status" value="1"/>
</dbReference>
<keyword evidence="4" id="KW-0233">DNA recombination</keyword>
<dbReference type="PANTHER" id="PTHR30349">
    <property type="entry name" value="PHAGE INTEGRASE-RELATED"/>
    <property type="match status" value="1"/>
</dbReference>
<dbReference type="Pfam" id="PF13495">
    <property type="entry name" value="Phage_int_SAM_4"/>
    <property type="match status" value="1"/>
</dbReference>
<keyword evidence="3 5" id="KW-0238">DNA-binding</keyword>
<dbReference type="Pfam" id="PF00589">
    <property type="entry name" value="Phage_integrase"/>
    <property type="match status" value="1"/>
</dbReference>
<dbReference type="STRING" id="1805238.AUJ23_03260"/>
<dbReference type="GO" id="GO:0003677">
    <property type="term" value="F:DNA binding"/>
    <property type="evidence" value="ECO:0007669"/>
    <property type="project" value="UniProtKB-UniRule"/>
</dbReference>
<dbReference type="EMBL" id="MNVC01000037">
    <property type="protein sequence ID" value="OIO18605.1"/>
    <property type="molecule type" value="Genomic_DNA"/>
</dbReference>
<evidence type="ECO:0000259" key="7">
    <source>
        <dbReference type="PROSITE" id="PS51900"/>
    </source>
</evidence>
<comment type="similarity">
    <text evidence="1">Belongs to the 'phage' integrase family.</text>
</comment>
<evidence type="ECO:0000313" key="9">
    <source>
        <dbReference type="Proteomes" id="UP000181941"/>
    </source>
</evidence>
<dbReference type="InterPro" id="IPR011010">
    <property type="entry name" value="DNA_brk_join_enz"/>
</dbReference>
<dbReference type="InterPro" id="IPR004107">
    <property type="entry name" value="Integrase_SAM-like_N"/>
</dbReference>
<dbReference type="InterPro" id="IPR002104">
    <property type="entry name" value="Integrase_catalytic"/>
</dbReference>
<evidence type="ECO:0000256" key="1">
    <source>
        <dbReference type="ARBA" id="ARBA00008857"/>
    </source>
</evidence>
<reference evidence="8 9" key="1">
    <citation type="journal article" date="2016" name="Environ. Microbiol.">
        <title>Genomic resolution of a cold subsurface aquifer community provides metabolic insights for novel microbes adapted to high CO concentrations.</title>
        <authorList>
            <person name="Probst A.J."/>
            <person name="Castelle C.J."/>
            <person name="Singh A."/>
            <person name="Brown C.T."/>
            <person name="Anantharaman K."/>
            <person name="Sharon I."/>
            <person name="Hug L.A."/>
            <person name="Burstein D."/>
            <person name="Emerson J.B."/>
            <person name="Thomas B.C."/>
            <person name="Banfield J.F."/>
        </authorList>
    </citation>
    <scope>NUCLEOTIDE SEQUENCE [LARGE SCALE GENOMIC DNA]</scope>
    <source>
        <strain evidence="8">CG1_02_32_51</strain>
    </source>
</reference>
<dbReference type="AlphaFoldDB" id="A0A1J4U750"/>
<protein>
    <recommendedName>
        <fullName evidence="10">Integrase</fullName>
    </recommendedName>
</protein>
<dbReference type="Proteomes" id="UP000181941">
    <property type="component" value="Unassembled WGS sequence"/>
</dbReference>
<dbReference type="PANTHER" id="PTHR30349:SF64">
    <property type="entry name" value="PROPHAGE INTEGRASE INTD-RELATED"/>
    <property type="match status" value="1"/>
</dbReference>
<dbReference type="NCBIfam" id="NF040815">
    <property type="entry name" value="recomb_XerA_Arch"/>
    <property type="match status" value="1"/>
</dbReference>